<feature type="transmembrane region" description="Helical" evidence="1">
    <location>
        <begin position="281"/>
        <end position="303"/>
    </location>
</feature>
<dbReference type="AlphaFoldDB" id="A0A117LH00"/>
<dbReference type="GO" id="GO:0016740">
    <property type="term" value="F:transferase activity"/>
    <property type="evidence" value="ECO:0007669"/>
    <property type="project" value="UniProtKB-KW"/>
</dbReference>
<evidence type="ECO:0000313" key="4">
    <source>
        <dbReference type="Proteomes" id="UP000064249"/>
    </source>
</evidence>
<sequence length="323" mass="36601">MYKDHQGREHKIAVVIPAYNVEPYIQRVIGNIPSFVDQIIVVDDKSTDFTIKRVEEFREPRLHLIKHSRNQGVGGAVLSGYQQAFELGADIFVKMDGDDQMDPGQIRSLIEPIINFKADYTKGNRFLHQKELVRMPLIRRIGNLGLSFLTKLASGYWNIFDPTNGFTAINSEVYALLDKDAIAKDFFFETSMLLQLQKIQALVIDIPIPAKYENQQSNLSPIKILFIFPFKLTKGLFSRIYFRYFLFDFSAVSVYLTIGIPAIIFGTVWGIVKWVQSVKTGIIASTGTVLIAVLPIIIGVQFLTQAISIDINNTPSISIREKY</sequence>
<dbReference type="Gene3D" id="3.90.550.10">
    <property type="entry name" value="Spore Coat Polysaccharide Biosynthesis Protein SpsA, Chain A"/>
    <property type="match status" value="1"/>
</dbReference>
<protein>
    <submittedName>
        <fullName evidence="3">Glycosyltransferase</fullName>
    </submittedName>
</protein>
<keyword evidence="3" id="KW-0808">Transferase</keyword>
<dbReference type="SUPFAM" id="SSF53448">
    <property type="entry name" value="Nucleotide-diphospho-sugar transferases"/>
    <property type="match status" value="1"/>
</dbReference>
<dbReference type="PATRIC" id="fig|167964.4.peg.1060"/>
<feature type="domain" description="Glycosyltransferase 2-like" evidence="2">
    <location>
        <begin position="14"/>
        <end position="174"/>
    </location>
</feature>
<name>A0A117LH00_9CHLR</name>
<accession>A0A117LH00</accession>
<keyword evidence="1" id="KW-0812">Transmembrane</keyword>
<evidence type="ECO:0000313" key="3">
    <source>
        <dbReference type="EMBL" id="KUK46632.1"/>
    </source>
</evidence>
<reference evidence="3 4" key="1">
    <citation type="journal article" date="2015" name="MBio">
        <title>Genome-Resolved Metagenomic Analysis Reveals Roles for Candidate Phyla and Other Microbial Community Members in Biogeochemical Transformations in Oil Reservoirs.</title>
        <authorList>
            <person name="Hu P."/>
            <person name="Tom L."/>
            <person name="Singh A."/>
            <person name="Thomas B.C."/>
            <person name="Baker B.J."/>
            <person name="Piceno Y.M."/>
            <person name="Andersen G.L."/>
            <person name="Banfield J.F."/>
        </authorList>
    </citation>
    <scope>NUCLEOTIDE SEQUENCE [LARGE SCALE GENOMIC DNA]</scope>
    <source>
        <strain evidence="3">46_16</strain>
    </source>
</reference>
<comment type="caution">
    <text evidence="3">The sequence shown here is derived from an EMBL/GenBank/DDBJ whole genome shotgun (WGS) entry which is preliminary data.</text>
</comment>
<evidence type="ECO:0000259" key="2">
    <source>
        <dbReference type="Pfam" id="PF00535"/>
    </source>
</evidence>
<dbReference type="InterPro" id="IPR029044">
    <property type="entry name" value="Nucleotide-diphossugar_trans"/>
</dbReference>
<dbReference type="InterPro" id="IPR001173">
    <property type="entry name" value="Glyco_trans_2-like"/>
</dbReference>
<dbReference type="EMBL" id="LGFU01000015">
    <property type="protein sequence ID" value="KUK46632.1"/>
    <property type="molecule type" value="Genomic_DNA"/>
</dbReference>
<dbReference type="InterPro" id="IPR050256">
    <property type="entry name" value="Glycosyltransferase_2"/>
</dbReference>
<keyword evidence="1" id="KW-1133">Transmembrane helix</keyword>
<feature type="transmembrane region" description="Helical" evidence="1">
    <location>
        <begin position="244"/>
        <end position="269"/>
    </location>
</feature>
<dbReference type="PANTHER" id="PTHR48090:SF7">
    <property type="entry name" value="RFBJ PROTEIN"/>
    <property type="match status" value="1"/>
</dbReference>
<keyword evidence="1" id="KW-0472">Membrane</keyword>
<organism evidence="3 4">
    <name type="scientific">Anaerolinea thermophila</name>
    <dbReference type="NCBI Taxonomy" id="167964"/>
    <lineage>
        <taxon>Bacteria</taxon>
        <taxon>Bacillati</taxon>
        <taxon>Chloroflexota</taxon>
        <taxon>Anaerolineae</taxon>
        <taxon>Anaerolineales</taxon>
        <taxon>Anaerolineaceae</taxon>
        <taxon>Anaerolinea</taxon>
    </lineage>
</organism>
<evidence type="ECO:0000256" key="1">
    <source>
        <dbReference type="SAM" id="Phobius"/>
    </source>
</evidence>
<proteinExistence type="predicted"/>
<dbReference type="Pfam" id="PF00535">
    <property type="entry name" value="Glycos_transf_2"/>
    <property type="match status" value="1"/>
</dbReference>
<dbReference type="Proteomes" id="UP000064249">
    <property type="component" value="Unassembled WGS sequence"/>
</dbReference>
<gene>
    <name evidence="3" type="ORF">XD73_0484</name>
</gene>
<dbReference type="PANTHER" id="PTHR48090">
    <property type="entry name" value="UNDECAPRENYL-PHOSPHATE 4-DEOXY-4-FORMAMIDO-L-ARABINOSE TRANSFERASE-RELATED"/>
    <property type="match status" value="1"/>
</dbReference>
<dbReference type="CDD" id="cd04179">
    <property type="entry name" value="DPM_DPG-synthase_like"/>
    <property type="match status" value="1"/>
</dbReference>